<dbReference type="GO" id="GO:0005524">
    <property type="term" value="F:ATP binding"/>
    <property type="evidence" value="ECO:0007669"/>
    <property type="project" value="UniProtKB-UniRule"/>
</dbReference>
<dbReference type="AlphaFoldDB" id="A0A0F6W226"/>
<dbReference type="Pfam" id="PF00069">
    <property type="entry name" value="Pkinase"/>
    <property type="match status" value="1"/>
</dbReference>
<dbReference type="PANTHER" id="PTHR43289:SF34">
    <property type="entry name" value="SERINE_THREONINE-PROTEIN KINASE YBDM-RELATED"/>
    <property type="match status" value="1"/>
</dbReference>
<keyword evidence="6 7" id="KW-0067">ATP-binding</keyword>
<protein>
    <recommendedName>
        <fullName evidence="1">non-specific serine/threonine protein kinase</fullName>
        <ecNumber evidence="1">2.7.11.1</ecNumber>
    </recommendedName>
</protein>
<reference evidence="10 11" key="1">
    <citation type="submission" date="2015-03" db="EMBL/GenBank/DDBJ databases">
        <title>Genome assembly of Sandaracinus amylolyticus DSM 53668.</title>
        <authorList>
            <person name="Sharma G."/>
            <person name="Subramanian S."/>
        </authorList>
    </citation>
    <scope>NUCLEOTIDE SEQUENCE [LARGE SCALE GENOMIC DNA]</scope>
    <source>
        <strain evidence="10 11">DSM 53668</strain>
    </source>
</reference>
<dbReference type="InterPro" id="IPR017441">
    <property type="entry name" value="Protein_kinase_ATP_BS"/>
</dbReference>
<organism evidence="10 11">
    <name type="scientific">Sandaracinus amylolyticus</name>
    <dbReference type="NCBI Taxonomy" id="927083"/>
    <lineage>
        <taxon>Bacteria</taxon>
        <taxon>Pseudomonadati</taxon>
        <taxon>Myxococcota</taxon>
        <taxon>Polyangia</taxon>
        <taxon>Polyangiales</taxon>
        <taxon>Sandaracinaceae</taxon>
        <taxon>Sandaracinus</taxon>
    </lineage>
</organism>
<sequence length="393" mass="43058">MTGKQLVPEQRKRVSAPPPKVAGPGYQWAHSVHPYSDPSDADPEATRSMGSLTGQVLEGKYLIAEPLGRGGMGVVYRAENTRIGKQVAIKILLRGYAKGGESERRFLREARIAGSIGHPNIVEVFDLGTLENGAPYQVMELLEGATLAARIRHEGALPIDEVLDHAEQVLSALEAAHERGIVHRDLKPENVFLHERAHTVIAKLLDFGVSKSLLNDHTLSLTQTGVVVGTPYYLAPEQARGERGVDHRVDIWAMGIVLYEALTGSLPFRADNYNALMAKILNTRPAPPRSLRPHLPDALENVILKALSFDPLRRFQTADEMLAAIRSVRGKPQRSSDRPFRSLPDARAPLAPQPSDHTLSDLTISVVQGPDDPTEISDSFQYSEIDAGRKSRG</sequence>
<evidence type="ECO:0000313" key="11">
    <source>
        <dbReference type="Proteomes" id="UP000034883"/>
    </source>
</evidence>
<feature type="region of interest" description="Disordered" evidence="8">
    <location>
        <begin position="1"/>
        <end position="47"/>
    </location>
</feature>
<dbReference type="InterPro" id="IPR000719">
    <property type="entry name" value="Prot_kinase_dom"/>
</dbReference>
<dbReference type="EMBL" id="CP011125">
    <property type="protein sequence ID" value="AKF05321.1"/>
    <property type="molecule type" value="Genomic_DNA"/>
</dbReference>
<feature type="binding site" evidence="7">
    <location>
        <position position="90"/>
    </location>
    <ligand>
        <name>ATP</name>
        <dbReference type="ChEBI" id="CHEBI:30616"/>
    </ligand>
</feature>
<gene>
    <name evidence="10" type="ORF">DB32_002470</name>
</gene>
<dbReference type="STRING" id="927083.DB32_002470"/>
<dbReference type="FunFam" id="1.10.510.10:FF:000021">
    <property type="entry name" value="Serine/threonine protein kinase"/>
    <property type="match status" value="1"/>
</dbReference>
<feature type="domain" description="Protein kinase" evidence="9">
    <location>
        <begin position="61"/>
        <end position="341"/>
    </location>
</feature>
<evidence type="ECO:0000256" key="1">
    <source>
        <dbReference type="ARBA" id="ARBA00012513"/>
    </source>
</evidence>
<evidence type="ECO:0000256" key="5">
    <source>
        <dbReference type="ARBA" id="ARBA00022777"/>
    </source>
</evidence>
<keyword evidence="11" id="KW-1185">Reference proteome</keyword>
<dbReference type="PROSITE" id="PS00108">
    <property type="entry name" value="PROTEIN_KINASE_ST"/>
    <property type="match status" value="1"/>
</dbReference>
<feature type="compositionally biased region" description="Polar residues" evidence="8">
    <location>
        <begin position="355"/>
        <end position="366"/>
    </location>
</feature>
<name>A0A0F6W226_9BACT</name>
<keyword evidence="3" id="KW-0808">Transferase</keyword>
<evidence type="ECO:0000259" key="9">
    <source>
        <dbReference type="PROSITE" id="PS50011"/>
    </source>
</evidence>
<evidence type="ECO:0000256" key="2">
    <source>
        <dbReference type="ARBA" id="ARBA00022527"/>
    </source>
</evidence>
<dbReference type="InterPro" id="IPR008271">
    <property type="entry name" value="Ser/Thr_kinase_AS"/>
</dbReference>
<evidence type="ECO:0000256" key="7">
    <source>
        <dbReference type="PROSITE-ProRule" id="PRU10141"/>
    </source>
</evidence>
<keyword evidence="5 10" id="KW-0418">Kinase</keyword>
<dbReference type="PROSITE" id="PS50011">
    <property type="entry name" value="PROTEIN_KINASE_DOM"/>
    <property type="match status" value="1"/>
</dbReference>
<dbReference type="KEGG" id="samy:DB32_002470"/>
<dbReference type="Proteomes" id="UP000034883">
    <property type="component" value="Chromosome"/>
</dbReference>
<evidence type="ECO:0000256" key="6">
    <source>
        <dbReference type="ARBA" id="ARBA00022840"/>
    </source>
</evidence>
<dbReference type="CDD" id="cd14014">
    <property type="entry name" value="STKc_PknB_like"/>
    <property type="match status" value="1"/>
</dbReference>
<dbReference type="InterPro" id="IPR011009">
    <property type="entry name" value="Kinase-like_dom_sf"/>
</dbReference>
<dbReference type="PROSITE" id="PS00107">
    <property type="entry name" value="PROTEIN_KINASE_ATP"/>
    <property type="match status" value="1"/>
</dbReference>
<keyword evidence="4 7" id="KW-0547">Nucleotide-binding</keyword>
<dbReference type="Gene3D" id="3.30.200.20">
    <property type="entry name" value="Phosphorylase Kinase, domain 1"/>
    <property type="match status" value="1"/>
</dbReference>
<accession>A0A0F6W226</accession>
<proteinExistence type="predicted"/>
<dbReference type="PANTHER" id="PTHR43289">
    <property type="entry name" value="MITOGEN-ACTIVATED PROTEIN KINASE KINASE KINASE 20-RELATED"/>
    <property type="match status" value="1"/>
</dbReference>
<evidence type="ECO:0000256" key="8">
    <source>
        <dbReference type="SAM" id="MobiDB-lite"/>
    </source>
</evidence>
<dbReference type="EC" id="2.7.11.1" evidence="1"/>
<keyword evidence="2 10" id="KW-0723">Serine/threonine-protein kinase</keyword>
<dbReference type="SUPFAM" id="SSF56112">
    <property type="entry name" value="Protein kinase-like (PK-like)"/>
    <property type="match status" value="1"/>
</dbReference>
<dbReference type="SMART" id="SM00220">
    <property type="entry name" value="S_TKc"/>
    <property type="match status" value="1"/>
</dbReference>
<evidence type="ECO:0000256" key="4">
    <source>
        <dbReference type="ARBA" id="ARBA00022741"/>
    </source>
</evidence>
<evidence type="ECO:0000256" key="3">
    <source>
        <dbReference type="ARBA" id="ARBA00022679"/>
    </source>
</evidence>
<dbReference type="GO" id="GO:0004674">
    <property type="term" value="F:protein serine/threonine kinase activity"/>
    <property type="evidence" value="ECO:0007669"/>
    <property type="project" value="UniProtKB-KW"/>
</dbReference>
<dbReference type="Gene3D" id="1.10.510.10">
    <property type="entry name" value="Transferase(Phosphotransferase) domain 1"/>
    <property type="match status" value="1"/>
</dbReference>
<evidence type="ECO:0000313" key="10">
    <source>
        <dbReference type="EMBL" id="AKF05321.1"/>
    </source>
</evidence>
<feature type="region of interest" description="Disordered" evidence="8">
    <location>
        <begin position="327"/>
        <end position="393"/>
    </location>
</feature>